<proteinExistence type="predicted"/>
<dbReference type="RefSeq" id="WP_045465937.1">
    <property type="nucleotide sequence ID" value="NZ_BBLT01000007.1"/>
</dbReference>
<dbReference type="InterPro" id="IPR032676">
    <property type="entry name" value="YkuD_2"/>
</dbReference>
<accession>A0A098LH36</accession>
<comment type="caution">
    <text evidence="2">The sequence shown here is derived from an EMBL/GenBank/DDBJ whole genome shotgun (WGS) entry which is preliminary data.</text>
</comment>
<keyword evidence="3" id="KW-1185">Reference proteome</keyword>
<reference evidence="2 3" key="1">
    <citation type="submission" date="2014-09" db="EMBL/GenBank/DDBJ databases">
        <title>Sporocytophaga myxococcoides PG-01 genome sequencing.</title>
        <authorList>
            <person name="Liu L."/>
            <person name="Gao P.J."/>
            <person name="Chen G.J."/>
            <person name="Wang L.S."/>
        </authorList>
    </citation>
    <scope>NUCLEOTIDE SEQUENCE [LARGE SCALE GENOMIC DNA]</scope>
    <source>
        <strain evidence="2 3">PG-01</strain>
    </source>
</reference>
<organism evidence="2 3">
    <name type="scientific">Sporocytophaga myxococcoides</name>
    <dbReference type="NCBI Taxonomy" id="153721"/>
    <lineage>
        <taxon>Bacteria</taxon>
        <taxon>Pseudomonadati</taxon>
        <taxon>Bacteroidota</taxon>
        <taxon>Cytophagia</taxon>
        <taxon>Cytophagales</taxon>
        <taxon>Cytophagaceae</taxon>
        <taxon>Sporocytophaga</taxon>
    </lineage>
</organism>
<feature type="chain" id="PRO_5001944653" description="YkuD domain-containing protein" evidence="1">
    <location>
        <begin position="22"/>
        <end position="257"/>
    </location>
</feature>
<dbReference type="eggNOG" id="COG1376">
    <property type="taxonomic scope" value="Bacteria"/>
</dbReference>
<gene>
    <name evidence="2" type="ORF">MYP_3520</name>
</gene>
<evidence type="ECO:0000256" key="1">
    <source>
        <dbReference type="SAM" id="SignalP"/>
    </source>
</evidence>
<dbReference type="PANTHER" id="PTHR38477">
    <property type="entry name" value="HYPOTHETICAL EXPORTED PROTEIN"/>
    <property type="match status" value="1"/>
</dbReference>
<dbReference type="Pfam" id="PF13645">
    <property type="entry name" value="YkuD_2"/>
    <property type="match status" value="1"/>
</dbReference>
<protein>
    <recommendedName>
        <fullName evidence="4">YkuD domain-containing protein</fullName>
    </recommendedName>
</protein>
<evidence type="ECO:0000313" key="2">
    <source>
        <dbReference type="EMBL" id="GAL86291.1"/>
    </source>
</evidence>
<dbReference type="STRING" id="153721.MYP_3520"/>
<dbReference type="PANTHER" id="PTHR38477:SF1">
    <property type="entry name" value="MUREIN L,D-TRANSPEPTIDASE CATALYTIC DOMAIN FAMILY PROTEIN"/>
    <property type="match status" value="1"/>
</dbReference>
<keyword evidence="1" id="KW-0732">Signal</keyword>
<feature type="signal peptide" evidence="1">
    <location>
        <begin position="1"/>
        <end position="21"/>
    </location>
</feature>
<evidence type="ECO:0000313" key="3">
    <source>
        <dbReference type="Proteomes" id="UP000030185"/>
    </source>
</evidence>
<dbReference type="EMBL" id="BBLT01000007">
    <property type="protein sequence ID" value="GAL86291.1"/>
    <property type="molecule type" value="Genomic_DNA"/>
</dbReference>
<dbReference type="Proteomes" id="UP000030185">
    <property type="component" value="Unassembled WGS sequence"/>
</dbReference>
<name>A0A098LH36_9BACT</name>
<dbReference type="AlphaFoldDB" id="A0A098LH36"/>
<sequence>MKNRKFIPIFTLFFMICSASTGKVTTVGNDLVTRKVVKSKAEGSFDIFVDQVFRDCNLEGTGMKKTIFRKALIGYLNIKNNNLLQDNSILSIIDYSKASTEKRLWIIDLREKKVLFHSLVAHGRKSGDNLAINFSNKVNSHMSSLGFYRTGKVYFGKHGKSLVLHGLDKNYNSNAEGRSVVIHAADYVCEDFIKTNGRLGRSHGCPAVSPEESDQIIQLLEGGSCLFIYHPELKVARSEYLNETSAIRFYSKQANVF</sequence>
<evidence type="ECO:0008006" key="4">
    <source>
        <dbReference type="Google" id="ProtNLM"/>
    </source>
</evidence>